<dbReference type="InterPro" id="IPR050834">
    <property type="entry name" value="Glycosyltransf_2"/>
</dbReference>
<dbReference type="EMBL" id="CP043028">
    <property type="protein sequence ID" value="QFJ56064.1"/>
    <property type="molecule type" value="Genomic_DNA"/>
</dbReference>
<evidence type="ECO:0000313" key="4">
    <source>
        <dbReference type="Proteomes" id="UP000327030"/>
    </source>
</evidence>
<dbReference type="Gene3D" id="3.90.550.10">
    <property type="entry name" value="Spore Coat Polysaccharide Biosynthesis Protein SpsA, Chain A"/>
    <property type="match status" value="2"/>
</dbReference>
<gene>
    <name evidence="3" type="ORF">FXF36_14820</name>
</gene>
<dbReference type="Proteomes" id="UP000327030">
    <property type="component" value="Chromosome 1"/>
</dbReference>
<evidence type="ECO:0000259" key="2">
    <source>
        <dbReference type="Pfam" id="PF00535"/>
    </source>
</evidence>
<organism evidence="3 4">
    <name type="scientific">Pseudobutyrivibrio xylanivorans</name>
    <dbReference type="NCBI Taxonomy" id="185007"/>
    <lineage>
        <taxon>Bacteria</taxon>
        <taxon>Bacillati</taxon>
        <taxon>Bacillota</taxon>
        <taxon>Clostridia</taxon>
        <taxon>Lachnospirales</taxon>
        <taxon>Lachnospiraceae</taxon>
        <taxon>Pseudobutyrivibrio</taxon>
    </lineage>
</organism>
<dbReference type="SUPFAM" id="SSF53448">
    <property type="entry name" value="Nucleotide-diphospho-sugar transferases"/>
    <property type="match status" value="2"/>
</dbReference>
<sequence length="504" mass="58181">MNGAYFSLIVWTHDTNMDQFKDMLESIDEQEYREFELYILDDNPTNTIEVTIKEFFPDIVDKVHYRRLKKKVGGAYALNVGAHFAEGDNLVFIGQHDRLSYHTLKAINEKIDELKGIIVDEDGNRNVIETALKDTLSDNSYIIYADHDELIGLDRRNPHFKTGFNKELLLQTNYIGDFLCISKEAFKKLGTFNEKAKYAYVYEYLLRACFKKIPIEHIPYLLYHKRTSDKMMTKEERKAANYSGKEHLALALSYLRQSGVLCDGRVDPSLKKWHIEYDDSSFRRFSGDYKFIKEENVQFITRNNAKKMYAYLSQPDVAVVGIRFLGRGFTYDNAGYIVSEDGSQYPAFHGQRIFRDTYEGLGSMARDVSTVDGACCMIDAKVFRMLRGFDTSLTGEDALLDFCLRARARGFRTVVVPKCVARYKNRPERAVEKQEPKSEKEQENELENQSEEAVENENFGTKKISPVHARLMEKHGDLIEKGDRFYNKNLPLGMDNFILPGTGE</sequence>
<evidence type="ECO:0000256" key="1">
    <source>
        <dbReference type="SAM" id="MobiDB-lite"/>
    </source>
</evidence>
<dbReference type="PANTHER" id="PTHR43685:SF2">
    <property type="entry name" value="GLYCOSYLTRANSFERASE 2-LIKE DOMAIN-CONTAINING PROTEIN"/>
    <property type="match status" value="1"/>
</dbReference>
<protein>
    <submittedName>
        <fullName evidence="3">Glycosyl transferase family 2</fullName>
    </submittedName>
</protein>
<dbReference type="KEGG" id="pxv:FXF36_14820"/>
<feature type="region of interest" description="Disordered" evidence="1">
    <location>
        <begin position="426"/>
        <end position="459"/>
    </location>
</feature>
<dbReference type="RefSeq" id="WP_151625421.1">
    <property type="nucleotide sequence ID" value="NZ_CP043028.1"/>
</dbReference>
<feature type="domain" description="Glycosyltransferase 2-like" evidence="2">
    <location>
        <begin position="12"/>
        <end position="189"/>
    </location>
</feature>
<evidence type="ECO:0000313" key="3">
    <source>
        <dbReference type="EMBL" id="QFJ56064.1"/>
    </source>
</evidence>
<reference evidence="4" key="1">
    <citation type="submission" date="2019-08" db="EMBL/GenBank/DDBJ databases">
        <title>Complete Genome Sequence of the Polysaccharide-Degrading Rumen Bacterium Pseudobutyrivibrio xylanivorans MA3014.</title>
        <authorList>
            <person name="Palevich N."/>
            <person name="Maclean P.H."/>
            <person name="Kelly W.J."/>
            <person name="Leahy S.C."/>
            <person name="Rakonjac J."/>
            <person name="Attwood G.T."/>
        </authorList>
    </citation>
    <scope>NUCLEOTIDE SEQUENCE [LARGE SCALE GENOMIC DNA]</scope>
    <source>
        <strain evidence="4">MA3014</strain>
    </source>
</reference>
<dbReference type="InterPro" id="IPR029044">
    <property type="entry name" value="Nucleotide-diphossugar_trans"/>
</dbReference>
<name>A0A5P6VVZ6_PSEXY</name>
<dbReference type="PANTHER" id="PTHR43685">
    <property type="entry name" value="GLYCOSYLTRANSFERASE"/>
    <property type="match status" value="1"/>
</dbReference>
<feature type="compositionally biased region" description="Basic and acidic residues" evidence="1">
    <location>
        <begin position="426"/>
        <end position="443"/>
    </location>
</feature>
<feature type="compositionally biased region" description="Acidic residues" evidence="1">
    <location>
        <begin position="444"/>
        <end position="455"/>
    </location>
</feature>
<accession>A0A5P6VVZ6</accession>
<dbReference type="GO" id="GO:0016740">
    <property type="term" value="F:transferase activity"/>
    <property type="evidence" value="ECO:0007669"/>
    <property type="project" value="UniProtKB-KW"/>
</dbReference>
<dbReference type="AlphaFoldDB" id="A0A5P6VVZ6"/>
<dbReference type="Pfam" id="PF00535">
    <property type="entry name" value="Glycos_transf_2"/>
    <property type="match status" value="1"/>
</dbReference>
<dbReference type="OrthoDB" id="9179784at2"/>
<keyword evidence="3" id="KW-0808">Transferase</keyword>
<dbReference type="InterPro" id="IPR001173">
    <property type="entry name" value="Glyco_trans_2-like"/>
</dbReference>
<proteinExistence type="predicted"/>